<dbReference type="SUPFAM" id="SSF56300">
    <property type="entry name" value="Metallo-dependent phosphatases"/>
    <property type="match status" value="1"/>
</dbReference>
<feature type="domain" description="Calcineurin-like phosphoesterase" evidence="1">
    <location>
        <begin position="6"/>
        <end position="212"/>
    </location>
</feature>
<dbReference type="Pfam" id="PF00149">
    <property type="entry name" value="Metallophos"/>
    <property type="match status" value="1"/>
</dbReference>
<name>A0A7X2TNT5_9FIRM</name>
<dbReference type="GO" id="GO:0016787">
    <property type="term" value="F:hydrolase activity"/>
    <property type="evidence" value="ECO:0007669"/>
    <property type="project" value="InterPro"/>
</dbReference>
<dbReference type="Gene3D" id="3.60.21.10">
    <property type="match status" value="1"/>
</dbReference>
<comment type="caution">
    <text evidence="2">The sequence shown here is derived from an EMBL/GenBank/DDBJ whole genome shotgun (WGS) entry which is preliminary data.</text>
</comment>
<dbReference type="EMBL" id="VUMV01000003">
    <property type="protein sequence ID" value="MST81895.1"/>
    <property type="molecule type" value="Genomic_DNA"/>
</dbReference>
<keyword evidence="3" id="KW-1185">Reference proteome</keyword>
<reference evidence="2 3" key="1">
    <citation type="submission" date="2019-08" db="EMBL/GenBank/DDBJ databases">
        <title>In-depth cultivation of the pig gut microbiome towards novel bacterial diversity and tailored functional studies.</title>
        <authorList>
            <person name="Wylensek D."/>
            <person name="Hitch T.C.A."/>
            <person name="Clavel T."/>
        </authorList>
    </citation>
    <scope>NUCLEOTIDE SEQUENCE [LARGE SCALE GENOMIC DNA]</scope>
    <source>
        <strain evidence="2 3">Oil+RF-744-WCA-WT-13</strain>
    </source>
</reference>
<dbReference type="Proteomes" id="UP000466864">
    <property type="component" value="Unassembled WGS sequence"/>
</dbReference>
<dbReference type="InterPro" id="IPR029052">
    <property type="entry name" value="Metallo-depent_PP-like"/>
</dbReference>
<dbReference type="CDD" id="cd00838">
    <property type="entry name" value="MPP_superfamily"/>
    <property type="match status" value="1"/>
</dbReference>
<dbReference type="InterPro" id="IPR004843">
    <property type="entry name" value="Calcineurin-like_PHP"/>
</dbReference>
<sequence length="233" mass="27433">MLYIRGDTHRQFAGVRAFCAWKKTSKADILIITGDVGINGRNPQQDRILKQELQEFPITFFCLRGNHDRRPTALESYRETIRYGGLVYREEEFPDLLFAKNGETYELNGRKAFVIDGASSSDCTYRLEHGLPWWADEQLSEPERRHVEQQLALQGWKADLILSHTMPEKYIPKECLQRKRKTGNPDLSMEAWMNQLEEKTAYRKWYAGHWHVEKQVTDRMEILYQNFTEVEDG</sequence>
<protein>
    <submittedName>
        <fullName evidence="2">Serine/threonine protein phosphatase</fullName>
    </submittedName>
</protein>
<evidence type="ECO:0000259" key="1">
    <source>
        <dbReference type="Pfam" id="PF00149"/>
    </source>
</evidence>
<organism evidence="2 3">
    <name type="scientific">Bilifractor porci</name>
    <dbReference type="NCBI Taxonomy" id="2606636"/>
    <lineage>
        <taxon>Bacteria</taxon>
        <taxon>Bacillati</taxon>
        <taxon>Bacillota</taxon>
        <taxon>Clostridia</taxon>
        <taxon>Lachnospirales</taxon>
        <taxon>Lachnospiraceae</taxon>
        <taxon>Bilifractor</taxon>
    </lineage>
</organism>
<dbReference type="RefSeq" id="WP_154457799.1">
    <property type="nucleotide sequence ID" value="NZ_VUMV01000003.1"/>
</dbReference>
<proteinExistence type="predicted"/>
<accession>A0A7X2TNT5</accession>
<evidence type="ECO:0000313" key="2">
    <source>
        <dbReference type="EMBL" id="MST81895.1"/>
    </source>
</evidence>
<evidence type="ECO:0000313" key="3">
    <source>
        <dbReference type="Proteomes" id="UP000466864"/>
    </source>
</evidence>
<dbReference type="AlphaFoldDB" id="A0A7X2TNT5"/>
<gene>
    <name evidence="2" type="ORF">FYJ60_06160</name>
</gene>